<dbReference type="RefSeq" id="WP_152299549.1">
    <property type="nucleotide sequence ID" value="NZ_CP041166.1"/>
</dbReference>
<dbReference type="InterPro" id="IPR014710">
    <property type="entry name" value="RmlC-like_jellyroll"/>
</dbReference>
<accession>A0AAJ4A3Z7</accession>
<dbReference type="GO" id="GO:0006355">
    <property type="term" value="P:regulation of DNA-templated transcription"/>
    <property type="evidence" value="ECO:0007669"/>
    <property type="project" value="InterPro"/>
</dbReference>
<keyword evidence="6" id="KW-1185">Reference proteome</keyword>
<dbReference type="InterPro" id="IPR036390">
    <property type="entry name" value="WH_DNA-bd_sf"/>
</dbReference>
<keyword evidence="3" id="KW-0804">Transcription</keyword>
<dbReference type="KEGG" id="suln:FJR47_06035"/>
<dbReference type="SMART" id="SM00419">
    <property type="entry name" value="HTH_CRP"/>
    <property type="match status" value="1"/>
</dbReference>
<evidence type="ECO:0000313" key="6">
    <source>
        <dbReference type="Proteomes" id="UP000326061"/>
    </source>
</evidence>
<dbReference type="InterPro" id="IPR012318">
    <property type="entry name" value="HTH_CRP"/>
</dbReference>
<dbReference type="PROSITE" id="PS50042">
    <property type="entry name" value="CNMP_BINDING_3"/>
    <property type="match status" value="1"/>
</dbReference>
<dbReference type="Pfam" id="PF13545">
    <property type="entry name" value="HTH_Crp_2"/>
    <property type="match status" value="1"/>
</dbReference>
<name>A0AAJ4A3Z7_9BACT</name>
<dbReference type="SUPFAM" id="SSF46785">
    <property type="entry name" value="Winged helix' DNA-binding domain"/>
    <property type="match status" value="1"/>
</dbReference>
<dbReference type="InterPro" id="IPR018490">
    <property type="entry name" value="cNMP-bd_dom_sf"/>
</dbReference>
<keyword evidence="1" id="KW-0805">Transcription regulation</keyword>
<dbReference type="Gene3D" id="1.10.10.10">
    <property type="entry name" value="Winged helix-like DNA-binding domain superfamily/Winged helix DNA-binding domain"/>
    <property type="match status" value="1"/>
</dbReference>
<dbReference type="InterPro" id="IPR036388">
    <property type="entry name" value="WH-like_DNA-bd_sf"/>
</dbReference>
<evidence type="ECO:0000313" key="5">
    <source>
        <dbReference type="EMBL" id="QFR43486.1"/>
    </source>
</evidence>
<dbReference type="SMART" id="SM00100">
    <property type="entry name" value="cNMP"/>
    <property type="match status" value="1"/>
</dbReference>
<dbReference type="CDD" id="cd00038">
    <property type="entry name" value="CAP_ED"/>
    <property type="match status" value="1"/>
</dbReference>
<evidence type="ECO:0000256" key="3">
    <source>
        <dbReference type="ARBA" id="ARBA00023163"/>
    </source>
</evidence>
<organism evidence="5 6">
    <name type="scientific">Sulfurimonas xiamenensis</name>
    <dbReference type="NCBI Taxonomy" id="2590021"/>
    <lineage>
        <taxon>Bacteria</taxon>
        <taxon>Pseudomonadati</taxon>
        <taxon>Campylobacterota</taxon>
        <taxon>Epsilonproteobacteria</taxon>
        <taxon>Campylobacterales</taxon>
        <taxon>Sulfurimonadaceae</taxon>
        <taxon>Sulfurimonas</taxon>
    </lineage>
</organism>
<evidence type="ECO:0000256" key="1">
    <source>
        <dbReference type="ARBA" id="ARBA00023015"/>
    </source>
</evidence>
<dbReference type="SUPFAM" id="SSF51206">
    <property type="entry name" value="cAMP-binding domain-like"/>
    <property type="match status" value="1"/>
</dbReference>
<dbReference type="Proteomes" id="UP000326061">
    <property type="component" value="Chromosome"/>
</dbReference>
<gene>
    <name evidence="5" type="ORF">FJR47_06035</name>
</gene>
<sequence>MSKNTSIKSVLSSLDFFSSLNIEQIDFLASICSVNSYSKNYIVYYEKQKSDSLLFLLEGLAKAYKIDKHNNEIFLHYIYPNSLISEISNIKEDTIVSFSNIELLEDSQILNIDYKKFRENFLEKGFLCSAFANEIVLKSQQLRSLINREFIFNSVVKVAMMLHDDLNIFNNLKRSEISLILHIQPETLSRVLNRLKRDKIIDSKSGKIVVLDKESLLSICEE</sequence>
<keyword evidence="2" id="KW-0238">DNA-binding</keyword>
<dbReference type="AlphaFoldDB" id="A0AAJ4A3Z7"/>
<dbReference type="EMBL" id="CP041166">
    <property type="protein sequence ID" value="QFR43486.1"/>
    <property type="molecule type" value="Genomic_DNA"/>
</dbReference>
<dbReference type="GO" id="GO:0003677">
    <property type="term" value="F:DNA binding"/>
    <property type="evidence" value="ECO:0007669"/>
    <property type="project" value="UniProtKB-KW"/>
</dbReference>
<evidence type="ECO:0000256" key="2">
    <source>
        <dbReference type="ARBA" id="ARBA00023125"/>
    </source>
</evidence>
<feature type="domain" description="Cyclic nucleotide-binding" evidence="4">
    <location>
        <begin position="16"/>
        <end position="119"/>
    </location>
</feature>
<proteinExistence type="predicted"/>
<reference evidence="6" key="1">
    <citation type="submission" date="2019-06" db="EMBL/GenBank/DDBJ databases">
        <title>Sulfurimonas gotlandica sp. nov., a chemoautotrophic and psychrotolerant epsilonproteobacterium isolated from a pelagic redoxcline, and an emended description of the genus Sulfurimonas.</title>
        <authorList>
            <person name="Wang S."/>
            <person name="Jiang L."/>
            <person name="Shao Z."/>
        </authorList>
    </citation>
    <scope>NUCLEOTIDE SEQUENCE [LARGE SCALE GENOMIC DNA]</scope>
    <source>
        <strain evidence="6">1-1N</strain>
    </source>
</reference>
<dbReference type="Gene3D" id="2.60.120.10">
    <property type="entry name" value="Jelly Rolls"/>
    <property type="match status" value="1"/>
</dbReference>
<dbReference type="InterPro" id="IPR000595">
    <property type="entry name" value="cNMP-bd_dom"/>
</dbReference>
<evidence type="ECO:0000259" key="4">
    <source>
        <dbReference type="PROSITE" id="PS50042"/>
    </source>
</evidence>
<protein>
    <submittedName>
        <fullName evidence="5">Crp/Fnr family transcriptional regulator</fullName>
    </submittedName>
</protein>
<dbReference type="Pfam" id="PF00027">
    <property type="entry name" value="cNMP_binding"/>
    <property type="match status" value="1"/>
</dbReference>